<accession>A0A381NQ19</accession>
<name>A0A381NQ19_9ZZZZ</name>
<evidence type="ECO:0000313" key="1">
    <source>
        <dbReference type="EMBL" id="SUZ56712.1"/>
    </source>
</evidence>
<dbReference type="AlphaFoldDB" id="A0A381NQ19"/>
<proteinExistence type="predicted"/>
<sequence>MTEFGIYKDINLHYWDSLVEGHYTSEFYDVKGFIAGDSRLDTIELNEVGDVTGKSLLHMQCHFGLSSLSWARLGAEVTGVAFFRQFQSLPRRKSLKI</sequence>
<dbReference type="EMBL" id="UINC01000520">
    <property type="protein sequence ID" value="SUZ56712.1"/>
    <property type="molecule type" value="Genomic_DNA"/>
</dbReference>
<reference evidence="1" key="1">
    <citation type="submission" date="2018-05" db="EMBL/GenBank/DDBJ databases">
        <authorList>
            <person name="Lanie J.A."/>
            <person name="Ng W.-L."/>
            <person name="Kazmierczak K.M."/>
            <person name="Andrzejewski T.M."/>
            <person name="Davidsen T.M."/>
            <person name="Wayne K.J."/>
            <person name="Tettelin H."/>
            <person name="Glass J.I."/>
            <person name="Rusch D."/>
            <person name="Podicherti R."/>
            <person name="Tsui H.-C.T."/>
            <person name="Winkler M.E."/>
        </authorList>
    </citation>
    <scope>NUCLEOTIDE SEQUENCE</scope>
</reference>
<protein>
    <submittedName>
        <fullName evidence="1">Uncharacterized protein</fullName>
    </submittedName>
</protein>
<organism evidence="1">
    <name type="scientific">marine metagenome</name>
    <dbReference type="NCBI Taxonomy" id="408172"/>
    <lineage>
        <taxon>unclassified sequences</taxon>
        <taxon>metagenomes</taxon>
        <taxon>ecological metagenomes</taxon>
    </lineage>
</organism>
<gene>
    <name evidence="1" type="ORF">METZ01_LOCUS9566</name>
</gene>